<dbReference type="AlphaFoldDB" id="A0A2A2L3J4"/>
<name>A0A2A2L3J4_9BILA</name>
<dbReference type="Proteomes" id="UP000218231">
    <property type="component" value="Unassembled WGS sequence"/>
</dbReference>
<keyword evidence="2" id="KW-1185">Reference proteome</keyword>
<evidence type="ECO:0000313" key="2">
    <source>
        <dbReference type="Proteomes" id="UP000218231"/>
    </source>
</evidence>
<proteinExistence type="predicted"/>
<sequence>MKICPSKMSVLEPNSGNAEVFGMELATMSNITTDDNNPTFSSRLPQLFVGVNNPQNAIVLKILTMERSPGSHQTSLAVHDQGPI</sequence>
<comment type="caution">
    <text evidence="1">The sequence shown here is derived from an EMBL/GenBank/DDBJ whole genome shotgun (WGS) entry which is preliminary data.</text>
</comment>
<evidence type="ECO:0000313" key="1">
    <source>
        <dbReference type="EMBL" id="PAV80703.1"/>
    </source>
</evidence>
<protein>
    <submittedName>
        <fullName evidence="1">Uncharacterized protein</fullName>
    </submittedName>
</protein>
<dbReference type="EMBL" id="LIAE01007228">
    <property type="protein sequence ID" value="PAV80703.1"/>
    <property type="molecule type" value="Genomic_DNA"/>
</dbReference>
<organism evidence="1 2">
    <name type="scientific">Diploscapter pachys</name>
    <dbReference type="NCBI Taxonomy" id="2018661"/>
    <lineage>
        <taxon>Eukaryota</taxon>
        <taxon>Metazoa</taxon>
        <taxon>Ecdysozoa</taxon>
        <taxon>Nematoda</taxon>
        <taxon>Chromadorea</taxon>
        <taxon>Rhabditida</taxon>
        <taxon>Rhabditina</taxon>
        <taxon>Rhabditomorpha</taxon>
        <taxon>Rhabditoidea</taxon>
        <taxon>Rhabditidae</taxon>
        <taxon>Diploscapter</taxon>
    </lineage>
</organism>
<reference evidence="1 2" key="1">
    <citation type="journal article" date="2017" name="Curr. Biol.">
        <title>Genome architecture and evolution of a unichromosomal asexual nematode.</title>
        <authorList>
            <person name="Fradin H."/>
            <person name="Zegar C."/>
            <person name="Gutwein M."/>
            <person name="Lucas J."/>
            <person name="Kovtun M."/>
            <person name="Corcoran D."/>
            <person name="Baugh L.R."/>
            <person name="Kiontke K."/>
            <person name="Gunsalus K."/>
            <person name="Fitch D.H."/>
            <person name="Piano F."/>
        </authorList>
    </citation>
    <scope>NUCLEOTIDE SEQUENCE [LARGE SCALE GENOMIC DNA]</scope>
    <source>
        <strain evidence="1">PF1309</strain>
    </source>
</reference>
<accession>A0A2A2L3J4</accession>
<gene>
    <name evidence="1" type="ORF">WR25_03309</name>
</gene>